<dbReference type="CDD" id="cd04301">
    <property type="entry name" value="NAT_SF"/>
    <property type="match status" value="1"/>
</dbReference>
<dbReference type="InterPro" id="IPR050832">
    <property type="entry name" value="Bact_Acetyltransf"/>
</dbReference>
<dbReference type="GO" id="GO:0016747">
    <property type="term" value="F:acyltransferase activity, transferring groups other than amino-acyl groups"/>
    <property type="evidence" value="ECO:0007669"/>
    <property type="project" value="InterPro"/>
</dbReference>
<keyword evidence="2" id="KW-0012">Acyltransferase</keyword>
<dbReference type="InterPro" id="IPR000182">
    <property type="entry name" value="GNAT_dom"/>
</dbReference>
<feature type="domain" description="N-acetyltransferase" evidence="3">
    <location>
        <begin position="16"/>
        <end position="159"/>
    </location>
</feature>
<dbReference type="EMBL" id="JALJOU010000010">
    <property type="protein sequence ID" value="KAK9841827.1"/>
    <property type="molecule type" value="Genomic_DNA"/>
</dbReference>
<organism evidence="4 5">
    <name type="scientific">Elliptochloris bilobata</name>
    <dbReference type="NCBI Taxonomy" id="381761"/>
    <lineage>
        <taxon>Eukaryota</taxon>
        <taxon>Viridiplantae</taxon>
        <taxon>Chlorophyta</taxon>
        <taxon>core chlorophytes</taxon>
        <taxon>Trebouxiophyceae</taxon>
        <taxon>Trebouxiophyceae incertae sedis</taxon>
        <taxon>Elliptochloris clade</taxon>
        <taxon>Elliptochloris</taxon>
    </lineage>
</organism>
<comment type="caution">
    <text evidence="4">The sequence shown here is derived from an EMBL/GenBank/DDBJ whole genome shotgun (WGS) entry which is preliminary data.</text>
</comment>
<dbReference type="AlphaFoldDB" id="A0AAW1S755"/>
<dbReference type="Proteomes" id="UP001445335">
    <property type="component" value="Unassembled WGS sequence"/>
</dbReference>
<evidence type="ECO:0000313" key="5">
    <source>
        <dbReference type="Proteomes" id="UP001445335"/>
    </source>
</evidence>
<gene>
    <name evidence="4" type="ORF">WJX81_005569</name>
</gene>
<accession>A0AAW1S755</accession>
<name>A0AAW1S755_9CHLO</name>
<protein>
    <recommendedName>
        <fullName evidence="3">N-acetyltransferase domain-containing protein</fullName>
    </recommendedName>
</protein>
<evidence type="ECO:0000259" key="3">
    <source>
        <dbReference type="PROSITE" id="PS51186"/>
    </source>
</evidence>
<evidence type="ECO:0000313" key="4">
    <source>
        <dbReference type="EMBL" id="KAK9841827.1"/>
    </source>
</evidence>
<dbReference type="SUPFAM" id="SSF55729">
    <property type="entry name" value="Acyl-CoA N-acyltransferases (Nat)"/>
    <property type="match status" value="1"/>
</dbReference>
<sequence>MPARLPDGEATLHQDVVQQAVSDEDVRRCFAVMCQLRVHLASEDDLLQRVRRMEVAQGYKLAYAENDEGTVVGVAGYAFYENIERADPKHLFVHDLVTSAEVRGEGWGGALLEWLEAQARASGCSRLVLDSNTERQAAHRFYHAHGLTIRSFHFAKDLD</sequence>
<dbReference type="PANTHER" id="PTHR43877">
    <property type="entry name" value="AMINOALKYLPHOSPHONATE N-ACETYLTRANSFERASE-RELATED-RELATED"/>
    <property type="match status" value="1"/>
</dbReference>
<dbReference type="Gene3D" id="3.40.630.30">
    <property type="match status" value="1"/>
</dbReference>
<evidence type="ECO:0000256" key="2">
    <source>
        <dbReference type="ARBA" id="ARBA00023315"/>
    </source>
</evidence>
<reference evidence="4 5" key="1">
    <citation type="journal article" date="2024" name="Nat. Commun.">
        <title>Phylogenomics reveals the evolutionary origins of lichenization in chlorophyte algae.</title>
        <authorList>
            <person name="Puginier C."/>
            <person name="Libourel C."/>
            <person name="Otte J."/>
            <person name="Skaloud P."/>
            <person name="Haon M."/>
            <person name="Grisel S."/>
            <person name="Petersen M."/>
            <person name="Berrin J.G."/>
            <person name="Delaux P.M."/>
            <person name="Dal Grande F."/>
            <person name="Keller J."/>
        </authorList>
    </citation>
    <scope>NUCLEOTIDE SEQUENCE [LARGE SCALE GENOMIC DNA]</scope>
    <source>
        <strain evidence="4 5">SAG 245.80</strain>
    </source>
</reference>
<proteinExistence type="predicted"/>
<dbReference type="Pfam" id="PF00583">
    <property type="entry name" value="Acetyltransf_1"/>
    <property type="match status" value="1"/>
</dbReference>
<dbReference type="PROSITE" id="PS51186">
    <property type="entry name" value="GNAT"/>
    <property type="match status" value="1"/>
</dbReference>
<keyword evidence="5" id="KW-1185">Reference proteome</keyword>
<dbReference type="PANTHER" id="PTHR43877:SF2">
    <property type="entry name" value="AMINOALKYLPHOSPHONATE N-ACETYLTRANSFERASE-RELATED"/>
    <property type="match status" value="1"/>
</dbReference>
<keyword evidence="1" id="KW-0808">Transferase</keyword>
<dbReference type="InterPro" id="IPR016181">
    <property type="entry name" value="Acyl_CoA_acyltransferase"/>
</dbReference>
<evidence type="ECO:0000256" key="1">
    <source>
        <dbReference type="ARBA" id="ARBA00022679"/>
    </source>
</evidence>